<comment type="caution">
    <text evidence="1">The sequence shown here is derived from an EMBL/GenBank/DDBJ whole genome shotgun (WGS) entry which is preliminary data.</text>
</comment>
<evidence type="ECO:0000313" key="1">
    <source>
        <dbReference type="EMBL" id="PON50762.1"/>
    </source>
</evidence>
<dbReference type="AlphaFoldDB" id="A0A2P5BPP3"/>
<dbReference type="OrthoDB" id="1194594at2759"/>
<name>A0A2P5BPP3_PARAD</name>
<reference evidence="2" key="1">
    <citation type="submission" date="2016-06" db="EMBL/GenBank/DDBJ databases">
        <title>Parallel loss of symbiosis genes in relatives of nitrogen-fixing non-legume Parasponia.</title>
        <authorList>
            <person name="Van Velzen R."/>
            <person name="Holmer R."/>
            <person name="Bu F."/>
            <person name="Rutten L."/>
            <person name="Van Zeijl A."/>
            <person name="Liu W."/>
            <person name="Santuari L."/>
            <person name="Cao Q."/>
            <person name="Sharma T."/>
            <person name="Shen D."/>
            <person name="Roswanjaya Y."/>
            <person name="Wardhani T."/>
            <person name="Kalhor M.S."/>
            <person name="Jansen J."/>
            <person name="Van den Hoogen J."/>
            <person name="Gungor B."/>
            <person name="Hartog M."/>
            <person name="Hontelez J."/>
            <person name="Verver J."/>
            <person name="Yang W.-C."/>
            <person name="Schijlen E."/>
            <person name="Repin R."/>
            <person name="Schilthuizen M."/>
            <person name="Schranz E."/>
            <person name="Heidstra R."/>
            <person name="Miyata K."/>
            <person name="Fedorova E."/>
            <person name="Kohlen W."/>
            <person name="Bisseling T."/>
            <person name="Smit S."/>
            <person name="Geurts R."/>
        </authorList>
    </citation>
    <scope>NUCLEOTIDE SEQUENCE [LARGE SCALE GENOMIC DNA]</scope>
    <source>
        <strain evidence="2">cv. WU1-14</strain>
    </source>
</reference>
<proteinExistence type="predicted"/>
<dbReference type="Proteomes" id="UP000237105">
    <property type="component" value="Unassembled WGS sequence"/>
</dbReference>
<gene>
    <name evidence="1" type="ORF">PanWU01x14_221340</name>
</gene>
<sequence>MSHLGYAGLEAKIEKDEGRYSIDRSELWSRGRVPKKGGHTEEIKVIVDRIEDYNQQFQEGNLEIDGSNDILKMALDEQTRKIQQMLKEQEERFKAENAKIQVGQQSNVDGSNTTPSRPKIQREEVQPQEIHVNPMVAIGTSSLLKKLIPIPNPDDDTRLAFTPFSDQYGYQVRYMFMDPSAVATKGGSREDRAISLVTRMLSMENEHQFLITPWNHG</sequence>
<dbReference type="EMBL" id="JXTB01000242">
    <property type="protein sequence ID" value="PON50762.1"/>
    <property type="molecule type" value="Genomic_DNA"/>
</dbReference>
<keyword evidence="2" id="KW-1185">Reference proteome</keyword>
<organism evidence="1 2">
    <name type="scientific">Parasponia andersonii</name>
    <name type="common">Sponia andersonii</name>
    <dbReference type="NCBI Taxonomy" id="3476"/>
    <lineage>
        <taxon>Eukaryota</taxon>
        <taxon>Viridiplantae</taxon>
        <taxon>Streptophyta</taxon>
        <taxon>Embryophyta</taxon>
        <taxon>Tracheophyta</taxon>
        <taxon>Spermatophyta</taxon>
        <taxon>Magnoliopsida</taxon>
        <taxon>eudicotyledons</taxon>
        <taxon>Gunneridae</taxon>
        <taxon>Pentapetalae</taxon>
        <taxon>rosids</taxon>
        <taxon>fabids</taxon>
        <taxon>Rosales</taxon>
        <taxon>Cannabaceae</taxon>
        <taxon>Parasponia</taxon>
    </lineage>
</organism>
<evidence type="ECO:0000313" key="2">
    <source>
        <dbReference type="Proteomes" id="UP000237105"/>
    </source>
</evidence>
<accession>A0A2P5BPP3</accession>
<protein>
    <submittedName>
        <fullName evidence="1">Uncharacterized protein</fullName>
    </submittedName>
</protein>